<gene>
    <name evidence="1" type="ORF">NM208_g9427</name>
</gene>
<accession>A0ACC1S1M8</accession>
<name>A0ACC1S1M8_9HYPO</name>
<comment type="caution">
    <text evidence="1">The sequence shown here is derived from an EMBL/GenBank/DDBJ whole genome shotgun (WGS) entry which is preliminary data.</text>
</comment>
<evidence type="ECO:0000313" key="2">
    <source>
        <dbReference type="Proteomes" id="UP001148629"/>
    </source>
</evidence>
<organism evidence="1 2">
    <name type="scientific">Fusarium decemcellulare</name>
    <dbReference type="NCBI Taxonomy" id="57161"/>
    <lineage>
        <taxon>Eukaryota</taxon>
        <taxon>Fungi</taxon>
        <taxon>Dikarya</taxon>
        <taxon>Ascomycota</taxon>
        <taxon>Pezizomycotina</taxon>
        <taxon>Sordariomycetes</taxon>
        <taxon>Hypocreomycetidae</taxon>
        <taxon>Hypocreales</taxon>
        <taxon>Nectriaceae</taxon>
        <taxon>Fusarium</taxon>
        <taxon>Fusarium decemcellulare species complex</taxon>
    </lineage>
</organism>
<protein>
    <submittedName>
        <fullName evidence="1">Uncharacterized protein</fullName>
    </submittedName>
</protein>
<dbReference type="EMBL" id="JANRMS010001198">
    <property type="protein sequence ID" value="KAJ3530203.1"/>
    <property type="molecule type" value="Genomic_DNA"/>
</dbReference>
<proteinExistence type="predicted"/>
<sequence length="102" mass="11325">MHYPITSVIQLLLLSTVVTASPSRPQTLATAAAQYSSRYPQPPAHNNFYPNSRHNSYGGHYPYTQNIWEHGLAECSCAGCVDPMKQQVPYFVPHGYSQPVMG</sequence>
<dbReference type="Proteomes" id="UP001148629">
    <property type="component" value="Unassembled WGS sequence"/>
</dbReference>
<evidence type="ECO:0000313" key="1">
    <source>
        <dbReference type="EMBL" id="KAJ3530203.1"/>
    </source>
</evidence>
<keyword evidence="2" id="KW-1185">Reference proteome</keyword>
<reference evidence="1" key="1">
    <citation type="submission" date="2022-08" db="EMBL/GenBank/DDBJ databases">
        <title>Genome Sequence of Fusarium decemcellulare.</title>
        <authorList>
            <person name="Buettner E."/>
        </authorList>
    </citation>
    <scope>NUCLEOTIDE SEQUENCE</scope>
    <source>
        <strain evidence="1">Babe19</strain>
    </source>
</reference>